<sequence length="53" mass="6476">MIIKHYFLNEVERETYEKRVLELDDALHEVAILELDDRELLELYESKQYAYSV</sequence>
<evidence type="ECO:0000313" key="1">
    <source>
        <dbReference type="EMBL" id="MFB9757959.1"/>
    </source>
</evidence>
<protein>
    <recommendedName>
        <fullName evidence="3">Fur-regulated basic protein FbpA</fullName>
    </recommendedName>
</protein>
<name>A0ABV5WBJ8_9BACI</name>
<comment type="caution">
    <text evidence="1">The sequence shown here is derived from an EMBL/GenBank/DDBJ whole genome shotgun (WGS) entry which is preliminary data.</text>
</comment>
<gene>
    <name evidence="1" type="ORF">ACFFMS_05330</name>
</gene>
<accession>A0ABV5WBJ8</accession>
<evidence type="ECO:0008006" key="3">
    <source>
        <dbReference type="Google" id="ProtNLM"/>
    </source>
</evidence>
<dbReference type="RefSeq" id="WP_379948200.1">
    <property type="nucleotide sequence ID" value="NZ_JAPCYI010000001.1"/>
</dbReference>
<reference evidence="1 2" key="1">
    <citation type="submission" date="2024-09" db="EMBL/GenBank/DDBJ databases">
        <authorList>
            <person name="Sun Q."/>
            <person name="Mori K."/>
        </authorList>
    </citation>
    <scope>NUCLEOTIDE SEQUENCE [LARGE SCALE GENOMIC DNA]</scope>
    <source>
        <strain evidence="1 2">JCM 11201</strain>
    </source>
</reference>
<evidence type="ECO:0000313" key="2">
    <source>
        <dbReference type="Proteomes" id="UP001589609"/>
    </source>
</evidence>
<dbReference type="Proteomes" id="UP001589609">
    <property type="component" value="Unassembled WGS sequence"/>
</dbReference>
<organism evidence="1 2">
    <name type="scientific">Ectobacillus funiculus</name>
    <dbReference type="NCBI Taxonomy" id="137993"/>
    <lineage>
        <taxon>Bacteria</taxon>
        <taxon>Bacillati</taxon>
        <taxon>Bacillota</taxon>
        <taxon>Bacilli</taxon>
        <taxon>Bacillales</taxon>
        <taxon>Bacillaceae</taxon>
        <taxon>Ectobacillus</taxon>
    </lineage>
</organism>
<proteinExistence type="predicted"/>
<dbReference type="EMBL" id="JBHMAF010000019">
    <property type="protein sequence ID" value="MFB9757959.1"/>
    <property type="molecule type" value="Genomic_DNA"/>
</dbReference>
<keyword evidence="2" id="KW-1185">Reference proteome</keyword>